<dbReference type="Gene3D" id="1.25.40.20">
    <property type="entry name" value="Ankyrin repeat-containing domain"/>
    <property type="match status" value="2"/>
</dbReference>
<dbReference type="InterPro" id="IPR002110">
    <property type="entry name" value="Ankyrin_rpt"/>
</dbReference>
<feature type="repeat" description="ANK" evidence="3">
    <location>
        <begin position="249"/>
        <end position="274"/>
    </location>
</feature>
<reference evidence="4" key="1">
    <citation type="submission" date="2020-04" db="EMBL/GenBank/DDBJ databases">
        <title>Deep metagenomics examines the oral microbiome during advanced dental caries in children, revealing novel taxa and co-occurrences with host molecules.</title>
        <authorList>
            <person name="Baker J.L."/>
            <person name="Morton J.T."/>
            <person name="Dinis M."/>
            <person name="Alvarez R."/>
            <person name="Tran N.C."/>
            <person name="Knight R."/>
            <person name="Edlund A."/>
        </authorList>
    </citation>
    <scope>NUCLEOTIDE SEQUENCE</scope>
    <source>
        <strain evidence="4">JCVI_32_bin.24</strain>
    </source>
</reference>
<dbReference type="Pfam" id="PF12796">
    <property type="entry name" value="Ank_2"/>
    <property type="match status" value="1"/>
</dbReference>
<protein>
    <submittedName>
        <fullName evidence="4">Ankyrin repeat domain-containing protein</fullName>
    </submittedName>
</protein>
<dbReference type="PROSITE" id="PS50088">
    <property type="entry name" value="ANK_REPEAT"/>
    <property type="match status" value="4"/>
</dbReference>
<feature type="repeat" description="ANK" evidence="3">
    <location>
        <begin position="183"/>
        <end position="215"/>
    </location>
</feature>
<sequence length="303" mass="33048">MSDDKPPLAFLLDSDFRNKYPHQLVARFPHVARKIEAMWGNAGATADYFTELMIPSRPNRQGFPPEVAAEIMSLSIAYDRIGHLLVAEEAPVRAPLAAYQWDQERLVKEIENLGFAFSREGFAKAAEAGNRQVCAMFVQAGFDVDTRDAREWTPLTIAAFHGREQLALMLLECGADLFAKDRGGYTPLHWAAFSGYPVVVKLLLDRGVPANVLSNAGISPLLQAAARGHLAVVNQLLDRQANPNLDANDGSSPLLKAVANGHLAVIQVLLNAGAHRQVTLADGTTLDDMVAKTKDLRIRAIFG</sequence>
<feature type="repeat" description="ANK" evidence="3">
    <location>
        <begin position="150"/>
        <end position="182"/>
    </location>
</feature>
<evidence type="ECO:0000256" key="2">
    <source>
        <dbReference type="ARBA" id="ARBA00023043"/>
    </source>
</evidence>
<keyword evidence="1" id="KW-0677">Repeat</keyword>
<evidence type="ECO:0000256" key="3">
    <source>
        <dbReference type="PROSITE-ProRule" id="PRU00023"/>
    </source>
</evidence>
<dbReference type="Pfam" id="PF13637">
    <property type="entry name" value="Ank_4"/>
    <property type="match status" value="1"/>
</dbReference>
<dbReference type="Proteomes" id="UP000718593">
    <property type="component" value="Unassembled WGS sequence"/>
</dbReference>
<dbReference type="SUPFAM" id="SSF48403">
    <property type="entry name" value="Ankyrin repeat"/>
    <property type="match status" value="1"/>
</dbReference>
<comment type="caution">
    <text evidence="4">The sequence shown here is derived from an EMBL/GenBank/DDBJ whole genome shotgun (WGS) entry which is preliminary data.</text>
</comment>
<gene>
    <name evidence="4" type="ORF">HXL68_15430</name>
</gene>
<dbReference type="InterPro" id="IPR036770">
    <property type="entry name" value="Ankyrin_rpt-contain_sf"/>
</dbReference>
<evidence type="ECO:0000313" key="5">
    <source>
        <dbReference type="Proteomes" id="UP000718593"/>
    </source>
</evidence>
<evidence type="ECO:0000313" key="4">
    <source>
        <dbReference type="EMBL" id="MBF1166418.1"/>
    </source>
</evidence>
<dbReference type="EMBL" id="JABZMI010000448">
    <property type="protein sequence ID" value="MBF1166418.1"/>
    <property type="molecule type" value="Genomic_DNA"/>
</dbReference>
<keyword evidence="2 3" id="KW-0040">ANK repeat</keyword>
<accession>A0A930BUR8</accession>
<feature type="repeat" description="ANK" evidence="3">
    <location>
        <begin position="216"/>
        <end position="248"/>
    </location>
</feature>
<proteinExistence type="predicted"/>
<dbReference type="SMART" id="SM00248">
    <property type="entry name" value="ANK"/>
    <property type="match status" value="5"/>
</dbReference>
<evidence type="ECO:0000256" key="1">
    <source>
        <dbReference type="ARBA" id="ARBA00022737"/>
    </source>
</evidence>
<dbReference type="PANTHER" id="PTHR24171">
    <property type="entry name" value="ANKYRIN REPEAT DOMAIN-CONTAINING PROTEIN 39-RELATED"/>
    <property type="match status" value="1"/>
</dbReference>
<name>A0A930BUR8_9RHOO</name>
<dbReference type="PROSITE" id="PS50297">
    <property type="entry name" value="ANK_REP_REGION"/>
    <property type="match status" value="4"/>
</dbReference>
<organism evidence="4 5">
    <name type="scientific">Dechloromonas agitata</name>
    <dbReference type="NCBI Taxonomy" id="73030"/>
    <lineage>
        <taxon>Bacteria</taxon>
        <taxon>Pseudomonadati</taxon>
        <taxon>Pseudomonadota</taxon>
        <taxon>Betaproteobacteria</taxon>
        <taxon>Rhodocyclales</taxon>
        <taxon>Azonexaceae</taxon>
        <taxon>Dechloromonas</taxon>
    </lineage>
</organism>
<dbReference type="AlphaFoldDB" id="A0A930BUR8"/>